<keyword evidence="3" id="KW-0804">Transcription</keyword>
<protein>
    <submittedName>
        <fullName evidence="5">FCD domain-containing protein</fullName>
    </submittedName>
</protein>
<reference evidence="5 6" key="1">
    <citation type="submission" date="2019-09" db="EMBL/GenBank/DDBJ databases">
        <title>H2 Metabolism Revealed by Metagenomic Analysis in Subglacial Sediment of East Antarctica.</title>
        <authorList>
            <person name="Yang Z."/>
            <person name="Zhang Y."/>
            <person name="Lv Y."/>
            <person name="Yan W."/>
            <person name="Xiao X."/>
            <person name="Sun B."/>
            <person name="Ma H."/>
        </authorList>
    </citation>
    <scope>NUCLEOTIDE SEQUENCE [LARGE SCALE GENOMIC DNA]</scope>
    <source>
        <strain evidence="5">Bin2_2</strain>
    </source>
</reference>
<dbReference type="GO" id="GO:0003677">
    <property type="term" value="F:DNA binding"/>
    <property type="evidence" value="ECO:0007669"/>
    <property type="project" value="UniProtKB-KW"/>
</dbReference>
<evidence type="ECO:0000313" key="5">
    <source>
        <dbReference type="EMBL" id="NDP48166.1"/>
    </source>
</evidence>
<evidence type="ECO:0000256" key="1">
    <source>
        <dbReference type="ARBA" id="ARBA00023015"/>
    </source>
</evidence>
<dbReference type="Proteomes" id="UP000483432">
    <property type="component" value="Unassembled WGS sequence"/>
</dbReference>
<keyword evidence="2" id="KW-0238">DNA-binding</keyword>
<evidence type="ECO:0000256" key="3">
    <source>
        <dbReference type="ARBA" id="ARBA00023163"/>
    </source>
</evidence>
<dbReference type="AlphaFoldDB" id="A0A7C9P373"/>
<keyword evidence="1" id="KW-0805">Transcription regulation</keyword>
<dbReference type="Gene3D" id="1.20.120.530">
    <property type="entry name" value="GntR ligand-binding domain-like"/>
    <property type="match status" value="1"/>
</dbReference>
<name>A0A7C9P373_9PROT</name>
<evidence type="ECO:0000256" key="2">
    <source>
        <dbReference type="ARBA" id="ARBA00023125"/>
    </source>
</evidence>
<dbReference type="InterPro" id="IPR011711">
    <property type="entry name" value="GntR_C"/>
</dbReference>
<evidence type="ECO:0000313" key="6">
    <source>
        <dbReference type="Proteomes" id="UP000483432"/>
    </source>
</evidence>
<dbReference type="SUPFAM" id="SSF48008">
    <property type="entry name" value="GntR ligand-binding domain-like"/>
    <property type="match status" value="1"/>
</dbReference>
<dbReference type="InterPro" id="IPR008920">
    <property type="entry name" value="TF_FadR/GntR_C"/>
</dbReference>
<feature type="domain" description="GntR C-terminal" evidence="4">
    <location>
        <begin position="10"/>
        <end position="86"/>
    </location>
</feature>
<comment type="caution">
    <text evidence="5">The sequence shown here is derived from an EMBL/GenBank/DDBJ whole genome shotgun (WGS) entry which is preliminary data.</text>
</comment>
<dbReference type="Pfam" id="PF07729">
    <property type="entry name" value="FCD"/>
    <property type="match status" value="1"/>
</dbReference>
<accession>A0A7C9P373</accession>
<evidence type="ECO:0000259" key="4">
    <source>
        <dbReference type="Pfam" id="PF07729"/>
    </source>
</evidence>
<gene>
    <name evidence="5" type="ORF">GZ085_07205</name>
</gene>
<proteinExistence type="predicted"/>
<organism evidence="5 6">
    <name type="scientific">Sulfuriferula multivorans</name>
    <dbReference type="NCBI Taxonomy" id="1559896"/>
    <lineage>
        <taxon>Bacteria</taxon>
        <taxon>Pseudomonadati</taxon>
        <taxon>Pseudomonadota</taxon>
        <taxon>Betaproteobacteria</taxon>
        <taxon>Nitrosomonadales</taxon>
        <taxon>Sulfuricellaceae</taxon>
        <taxon>Sulfuriferula</taxon>
    </lineage>
</organism>
<sequence>MDGYVRNPVWEDLHAQFHRCLLANCPSRWLRQFCESLADEAYRFRQVAASRHYSKREELREHVPLFSACIEGREDDAVALLVAHYQRTAQLTQAAIGLVPTQD</sequence>
<dbReference type="EMBL" id="JAAFGW010000087">
    <property type="protein sequence ID" value="NDP48166.1"/>
    <property type="molecule type" value="Genomic_DNA"/>
</dbReference>